<feature type="signal peptide" evidence="1">
    <location>
        <begin position="1"/>
        <end position="18"/>
    </location>
</feature>
<reference evidence="2" key="1">
    <citation type="journal article" date="2020" name="Stud. Mycol.">
        <title>101 Dothideomycetes genomes: a test case for predicting lifestyles and emergence of pathogens.</title>
        <authorList>
            <person name="Haridas S."/>
            <person name="Albert R."/>
            <person name="Binder M."/>
            <person name="Bloem J."/>
            <person name="Labutti K."/>
            <person name="Salamov A."/>
            <person name="Andreopoulos B."/>
            <person name="Baker S."/>
            <person name="Barry K."/>
            <person name="Bills G."/>
            <person name="Bluhm B."/>
            <person name="Cannon C."/>
            <person name="Castanera R."/>
            <person name="Culley D."/>
            <person name="Daum C."/>
            <person name="Ezra D."/>
            <person name="Gonzalez J."/>
            <person name="Henrissat B."/>
            <person name="Kuo A."/>
            <person name="Liang C."/>
            <person name="Lipzen A."/>
            <person name="Lutzoni F."/>
            <person name="Magnuson J."/>
            <person name="Mondo S."/>
            <person name="Nolan M."/>
            <person name="Ohm R."/>
            <person name="Pangilinan J."/>
            <person name="Park H.-J."/>
            <person name="Ramirez L."/>
            <person name="Alfaro M."/>
            <person name="Sun H."/>
            <person name="Tritt A."/>
            <person name="Yoshinaga Y."/>
            <person name="Zwiers L.-H."/>
            <person name="Turgeon B."/>
            <person name="Goodwin S."/>
            <person name="Spatafora J."/>
            <person name="Crous P."/>
            <person name="Grigoriev I."/>
        </authorList>
    </citation>
    <scope>NUCLEOTIDE SEQUENCE</scope>
    <source>
        <strain evidence="2">CBS 675.92</strain>
    </source>
</reference>
<evidence type="ECO:0000313" key="3">
    <source>
        <dbReference type="Proteomes" id="UP000800035"/>
    </source>
</evidence>
<dbReference type="OrthoDB" id="3780616at2759"/>
<dbReference type="Proteomes" id="UP000800035">
    <property type="component" value="Unassembled WGS sequence"/>
</dbReference>
<proteinExistence type="predicted"/>
<organism evidence="2 3">
    <name type="scientific">Byssothecium circinans</name>
    <dbReference type="NCBI Taxonomy" id="147558"/>
    <lineage>
        <taxon>Eukaryota</taxon>
        <taxon>Fungi</taxon>
        <taxon>Dikarya</taxon>
        <taxon>Ascomycota</taxon>
        <taxon>Pezizomycotina</taxon>
        <taxon>Dothideomycetes</taxon>
        <taxon>Pleosporomycetidae</taxon>
        <taxon>Pleosporales</taxon>
        <taxon>Massarineae</taxon>
        <taxon>Massarinaceae</taxon>
        <taxon>Byssothecium</taxon>
    </lineage>
</organism>
<accession>A0A6A5UAS4</accession>
<evidence type="ECO:0000313" key="2">
    <source>
        <dbReference type="EMBL" id="KAF1962001.1"/>
    </source>
</evidence>
<feature type="chain" id="PRO_5025397272" evidence="1">
    <location>
        <begin position="19"/>
        <end position="157"/>
    </location>
</feature>
<dbReference type="EMBL" id="ML976980">
    <property type="protein sequence ID" value="KAF1962001.1"/>
    <property type="molecule type" value="Genomic_DNA"/>
</dbReference>
<evidence type="ECO:0000256" key="1">
    <source>
        <dbReference type="SAM" id="SignalP"/>
    </source>
</evidence>
<dbReference type="PROSITE" id="PS51257">
    <property type="entry name" value="PROKAR_LIPOPROTEIN"/>
    <property type="match status" value="1"/>
</dbReference>
<gene>
    <name evidence="2" type="ORF">CC80DRAFT_543368</name>
</gene>
<protein>
    <submittedName>
        <fullName evidence="2">Uncharacterized protein</fullName>
    </submittedName>
</protein>
<dbReference type="AlphaFoldDB" id="A0A6A5UAS4"/>
<sequence>MRAFTLIAFVACIAFACATPITPAAPALQRRAEQYRLQGLKEHEIAAKLALPETEASVDPQPQTISLSERLSSIFQHCDDEADDDDDHSGDIAPGSLAAPEMLPHAANLDDNMIARIIAALKRHDPRKDYAYEGKESELRRPTGMRHWGAADKWRLF</sequence>
<keyword evidence="1" id="KW-0732">Signal</keyword>
<keyword evidence="3" id="KW-1185">Reference proteome</keyword>
<name>A0A6A5UAS4_9PLEO</name>